<dbReference type="PROSITE" id="PS51257">
    <property type="entry name" value="PROKAR_LIPOPROTEIN"/>
    <property type="match status" value="1"/>
</dbReference>
<dbReference type="PANTHER" id="PTHR35333:SF3">
    <property type="entry name" value="BETA-LACTAMASE-TYPE TRANSPEPTIDASE FOLD CONTAINING PROTEIN"/>
    <property type="match status" value="1"/>
</dbReference>
<protein>
    <recommendedName>
        <fullName evidence="1">Beta-lactamase class A catalytic domain-containing protein</fullName>
    </recommendedName>
</protein>
<dbReference type="OrthoDB" id="4981298at2"/>
<dbReference type="Proteomes" id="UP000325787">
    <property type="component" value="Chromosome"/>
</dbReference>
<gene>
    <name evidence="2" type="ORF">EKG83_07370</name>
</gene>
<dbReference type="PANTHER" id="PTHR35333">
    <property type="entry name" value="BETA-LACTAMASE"/>
    <property type="match status" value="1"/>
</dbReference>
<dbReference type="Pfam" id="PF13354">
    <property type="entry name" value="Beta-lactamase2"/>
    <property type="match status" value="1"/>
</dbReference>
<dbReference type="Gene3D" id="3.40.710.10">
    <property type="entry name" value="DD-peptidase/beta-lactamase superfamily"/>
    <property type="match status" value="1"/>
</dbReference>
<evidence type="ECO:0000259" key="1">
    <source>
        <dbReference type="Pfam" id="PF13354"/>
    </source>
</evidence>
<dbReference type="InterPro" id="IPR045155">
    <property type="entry name" value="Beta-lactam_cat"/>
</dbReference>
<dbReference type="GO" id="GO:0046677">
    <property type="term" value="P:response to antibiotic"/>
    <property type="evidence" value="ECO:0007669"/>
    <property type="project" value="InterPro"/>
</dbReference>
<reference evidence="3" key="1">
    <citation type="journal article" date="2021" name="Curr. Microbiol.">
        <title>Complete genome of nocamycin-producing strain Saccharothrix syringae NRRL B-16468 reveals the biosynthetic potential for secondary metabolites.</title>
        <authorList>
            <person name="Mo X."/>
            <person name="Yang S."/>
        </authorList>
    </citation>
    <scope>NUCLEOTIDE SEQUENCE [LARGE SCALE GENOMIC DNA]</scope>
    <source>
        <strain evidence="3">ATCC 51364 / DSM 43886 / JCM 6844 / KCTC 9398 / NBRC 14523 / NRRL B-16468 / INA 2240</strain>
    </source>
</reference>
<dbReference type="InterPro" id="IPR012338">
    <property type="entry name" value="Beta-lactam/transpept-like"/>
</dbReference>
<proteinExistence type="predicted"/>
<dbReference type="GO" id="GO:0008800">
    <property type="term" value="F:beta-lactamase activity"/>
    <property type="evidence" value="ECO:0007669"/>
    <property type="project" value="InterPro"/>
</dbReference>
<organism evidence="2 3">
    <name type="scientific">Saccharothrix syringae</name>
    <name type="common">Nocardiopsis syringae</name>
    <dbReference type="NCBI Taxonomy" id="103733"/>
    <lineage>
        <taxon>Bacteria</taxon>
        <taxon>Bacillati</taxon>
        <taxon>Actinomycetota</taxon>
        <taxon>Actinomycetes</taxon>
        <taxon>Pseudonocardiales</taxon>
        <taxon>Pseudonocardiaceae</taxon>
        <taxon>Saccharothrix</taxon>
    </lineage>
</organism>
<feature type="domain" description="Beta-lactamase class A catalytic" evidence="1">
    <location>
        <begin position="116"/>
        <end position="253"/>
    </location>
</feature>
<name>A0A5Q0GTA1_SACSY</name>
<dbReference type="GO" id="GO:0030655">
    <property type="term" value="P:beta-lactam antibiotic catabolic process"/>
    <property type="evidence" value="ECO:0007669"/>
    <property type="project" value="InterPro"/>
</dbReference>
<evidence type="ECO:0000313" key="3">
    <source>
        <dbReference type="Proteomes" id="UP000325787"/>
    </source>
</evidence>
<dbReference type="InterPro" id="IPR000871">
    <property type="entry name" value="Beta-lactam_class-A"/>
</dbReference>
<sequence length="281" mass="29011">MAERWSSSALALGMVALVGCGAHTSLVASPTGQALVAPRVTADAPAADPVAVDLAAVVARAVEAGGGADLGLAVVDLDTGATAGHDADAPFRTASLSKLLVAVDVLTTGDVPLEDLDLLERALSLSDDEAMNTLWDLYDGMGAVERVTSLAGLTETRAPDDAAQWGDVEMSADDVARLYRYVLTSMPGEDRDFVVDALSEARSTAADGFDQAYGLMAPGTDAYAKQGWMWYLPGDFHLHTAGVVADRYVVVALSVQSGVDEQEAKDRLTAVTGAVVDGVAG</sequence>
<dbReference type="EMBL" id="CP034550">
    <property type="protein sequence ID" value="QFZ17316.1"/>
    <property type="molecule type" value="Genomic_DNA"/>
</dbReference>
<dbReference type="KEGG" id="ssyi:EKG83_07370"/>
<dbReference type="RefSeq" id="WP_051764367.1">
    <property type="nucleotide sequence ID" value="NZ_CP034550.1"/>
</dbReference>
<dbReference type="SUPFAM" id="SSF56601">
    <property type="entry name" value="beta-lactamase/transpeptidase-like"/>
    <property type="match status" value="1"/>
</dbReference>
<dbReference type="AlphaFoldDB" id="A0A5Q0GTA1"/>
<evidence type="ECO:0000313" key="2">
    <source>
        <dbReference type="EMBL" id="QFZ17316.1"/>
    </source>
</evidence>
<accession>A0A5Q0GTA1</accession>
<keyword evidence="3" id="KW-1185">Reference proteome</keyword>